<name>A0AAE4RQL8_BACOV</name>
<reference evidence="1" key="1">
    <citation type="submission" date="2022-10" db="EMBL/GenBank/DDBJ databases">
        <title>Human gut microbiome strain richness.</title>
        <authorList>
            <person name="Chen-Liaw A."/>
        </authorList>
    </citation>
    <scope>NUCLEOTIDE SEQUENCE</scope>
    <source>
        <strain evidence="1">F7_m1001271B151109d0_201107</strain>
    </source>
</reference>
<comment type="caution">
    <text evidence="1">The sequence shown here is derived from an EMBL/GenBank/DDBJ whole genome shotgun (WGS) entry which is preliminary data.</text>
</comment>
<dbReference type="InterPro" id="IPR029058">
    <property type="entry name" value="AB_hydrolase_fold"/>
</dbReference>
<dbReference type="PANTHER" id="PTHR40111">
    <property type="entry name" value="CEPHALOSPORIN-C DEACETYLASE"/>
    <property type="match status" value="1"/>
</dbReference>
<dbReference type="AlphaFoldDB" id="A0AAE4RQL8"/>
<dbReference type="InterPro" id="IPR008391">
    <property type="entry name" value="AXE1_dom"/>
</dbReference>
<evidence type="ECO:0000313" key="1">
    <source>
        <dbReference type="EMBL" id="MDC2407579.1"/>
    </source>
</evidence>
<sequence length="429" mass="48668">MKRLFFIFISFCMAAALSAQLQERMVKVNVVPDHVDWKYELGEKVKFNVVVTKNRVPQENVTVWYEVAQDMMHPLLKDTIVLENGVLTLDAGTMKTPGFLRCRVWTKYDGRTVEGRATAAFEPEKIKPTAVLPNDFNTFWESAKQENVRIPMNVKLRLLPERCTEKVNVYEWNVQNYRLNSRVYGILCVPVKPGKYPALLRVPGAGVRGYAGAIVEAEKGMITLEIGIHGIPVTLEPSVYASLSQGGLYRYQYQNWDNRDEVYYKRVYMGCVRAVDYLCSMKEFDGSNLLVQGGSQGGALAIVTAVLNPRVTGVVSFFPALSDLSGYEKGRAGGWPHLFRDSTDAVEIRKKKLEVSSYYDVANFAKQLKVPVFFYLGYNDMVCPPTSTFSVYNVITSPKEIVIMEEAEHYAYPEHWSQALQWIYSKQGM</sequence>
<dbReference type="PANTHER" id="PTHR40111:SF1">
    <property type="entry name" value="CEPHALOSPORIN-C DEACETYLASE"/>
    <property type="match status" value="1"/>
</dbReference>
<protein>
    <submittedName>
        <fullName evidence="1">Acetylxylan esterase</fullName>
    </submittedName>
</protein>
<accession>A0AAE4RQL8</accession>
<dbReference type="Gene3D" id="3.40.50.1820">
    <property type="entry name" value="alpha/beta hydrolase"/>
    <property type="match status" value="1"/>
</dbReference>
<evidence type="ECO:0000313" key="2">
    <source>
        <dbReference type="Proteomes" id="UP001214017"/>
    </source>
</evidence>
<dbReference type="Proteomes" id="UP001214017">
    <property type="component" value="Unassembled WGS sequence"/>
</dbReference>
<organism evidence="1 2">
    <name type="scientific">Bacteroides ovatus</name>
    <dbReference type="NCBI Taxonomy" id="28116"/>
    <lineage>
        <taxon>Bacteria</taxon>
        <taxon>Pseudomonadati</taxon>
        <taxon>Bacteroidota</taxon>
        <taxon>Bacteroidia</taxon>
        <taxon>Bacteroidales</taxon>
        <taxon>Bacteroidaceae</taxon>
        <taxon>Bacteroides</taxon>
    </lineage>
</organism>
<dbReference type="GO" id="GO:0005976">
    <property type="term" value="P:polysaccharide metabolic process"/>
    <property type="evidence" value="ECO:0007669"/>
    <property type="project" value="TreeGrafter"/>
</dbReference>
<dbReference type="GO" id="GO:0052689">
    <property type="term" value="F:carboxylic ester hydrolase activity"/>
    <property type="evidence" value="ECO:0007669"/>
    <property type="project" value="TreeGrafter"/>
</dbReference>
<dbReference type="EMBL" id="JAQNWR010000003">
    <property type="protein sequence ID" value="MDC2407579.1"/>
    <property type="molecule type" value="Genomic_DNA"/>
</dbReference>
<dbReference type="InterPro" id="IPR039069">
    <property type="entry name" value="CE7"/>
</dbReference>
<dbReference type="Pfam" id="PF05448">
    <property type="entry name" value="AXE1"/>
    <property type="match status" value="1"/>
</dbReference>
<gene>
    <name evidence="1" type="ORF">PO240_06820</name>
</gene>
<proteinExistence type="predicted"/>
<dbReference type="SUPFAM" id="SSF53474">
    <property type="entry name" value="alpha/beta-Hydrolases"/>
    <property type="match status" value="1"/>
</dbReference>